<evidence type="ECO:0000313" key="2">
    <source>
        <dbReference type="Proteomes" id="UP001211987"/>
    </source>
</evidence>
<sequence>MEFSVKQAMKIIIVLCCALGVISVSQNITRNNNNKTEDEVNKVWKTGQGKNLFDGETWYNMGYKQFYSTHLEYSDGVYTLVNKNESSGYVTLKKLSIFNIDAPFTVSAEITDDKGQFIIVEQDAEGNWKRQYHITKKTKNVTITPNDGIVDYFIMISTTQPNSTFEVKNIQIEKGSTATDYEPYNPPILK</sequence>
<evidence type="ECO:0000313" key="1">
    <source>
        <dbReference type="EMBL" id="MDB7084843.1"/>
    </source>
</evidence>
<proteinExistence type="predicted"/>
<dbReference type="Proteomes" id="UP001211987">
    <property type="component" value="Unassembled WGS sequence"/>
</dbReference>
<dbReference type="EMBL" id="JAQLKE010000026">
    <property type="protein sequence ID" value="MDB7084843.1"/>
    <property type="molecule type" value="Genomic_DNA"/>
</dbReference>
<gene>
    <name evidence="1" type="ORF">PM738_13615</name>
</gene>
<dbReference type="RefSeq" id="WP_272019051.1">
    <property type="nucleotide sequence ID" value="NZ_JAQLKE010000026.1"/>
</dbReference>
<name>A0AB35IMH2_9FIRM</name>
<organism evidence="1 2">
    <name type="scientific">Thomasclavelia ramosa</name>
    <dbReference type="NCBI Taxonomy" id="1547"/>
    <lineage>
        <taxon>Bacteria</taxon>
        <taxon>Bacillati</taxon>
        <taxon>Bacillota</taxon>
        <taxon>Erysipelotrichia</taxon>
        <taxon>Erysipelotrichales</taxon>
        <taxon>Coprobacillaceae</taxon>
        <taxon>Thomasclavelia</taxon>
    </lineage>
</organism>
<protein>
    <submittedName>
        <fullName evidence="1">Uncharacterized protein</fullName>
    </submittedName>
</protein>
<dbReference type="AlphaFoldDB" id="A0AB35IMH2"/>
<accession>A0AB35IMH2</accession>
<comment type="caution">
    <text evidence="1">The sequence shown here is derived from an EMBL/GenBank/DDBJ whole genome shotgun (WGS) entry which is preliminary data.</text>
</comment>
<reference evidence="1" key="1">
    <citation type="submission" date="2023-01" db="EMBL/GenBank/DDBJ databases">
        <title>Human gut microbiome strain richness.</title>
        <authorList>
            <person name="Chen-Liaw A."/>
        </authorList>
    </citation>
    <scope>NUCLEOTIDE SEQUENCE</scope>
    <source>
        <strain evidence="1">1001217st2_G6_1001217B_191108</strain>
    </source>
</reference>